<keyword evidence="2" id="KW-0238">DNA-binding</keyword>
<dbReference type="GO" id="GO:0003677">
    <property type="term" value="F:DNA binding"/>
    <property type="evidence" value="ECO:0007669"/>
    <property type="project" value="UniProtKB-KW"/>
</dbReference>
<dbReference type="SUPFAM" id="SSF46785">
    <property type="entry name" value="Winged helix' DNA-binding domain"/>
    <property type="match status" value="1"/>
</dbReference>
<dbReference type="Gene3D" id="1.10.10.10">
    <property type="entry name" value="Winged helix-like DNA-binding domain superfamily/Winged helix DNA-binding domain"/>
    <property type="match status" value="1"/>
</dbReference>
<dbReference type="Proteomes" id="UP000030011">
    <property type="component" value="Unassembled WGS sequence"/>
</dbReference>
<evidence type="ECO:0000256" key="2">
    <source>
        <dbReference type="ARBA" id="ARBA00023125"/>
    </source>
</evidence>
<evidence type="ECO:0000313" key="6">
    <source>
        <dbReference type="Proteomes" id="UP000030011"/>
    </source>
</evidence>
<comment type="caution">
    <text evidence="5">The sequence shown here is derived from an EMBL/GenBank/DDBJ whole genome shotgun (WGS) entry which is preliminary data.</text>
</comment>
<name>A0A0A0JM63_9MICO</name>
<dbReference type="InterPro" id="IPR051081">
    <property type="entry name" value="HTH_MetalResp_TranReg"/>
</dbReference>
<accession>A0A0A0JM63</accession>
<protein>
    <recommendedName>
        <fullName evidence="4">HTH arsR-type domain-containing protein</fullName>
    </recommendedName>
</protein>
<gene>
    <name evidence="5" type="ORF">N803_12350</name>
</gene>
<keyword evidence="1" id="KW-0805">Transcription regulation</keyword>
<dbReference type="CDD" id="cd00090">
    <property type="entry name" value="HTH_ARSR"/>
    <property type="match status" value="1"/>
</dbReference>
<dbReference type="InterPro" id="IPR001845">
    <property type="entry name" value="HTH_ArsR_DNA-bd_dom"/>
</dbReference>
<dbReference type="GO" id="GO:0003700">
    <property type="term" value="F:DNA-binding transcription factor activity"/>
    <property type="evidence" value="ECO:0007669"/>
    <property type="project" value="InterPro"/>
</dbReference>
<evidence type="ECO:0000256" key="1">
    <source>
        <dbReference type="ARBA" id="ARBA00023015"/>
    </source>
</evidence>
<dbReference type="InterPro" id="IPR011991">
    <property type="entry name" value="ArsR-like_HTH"/>
</dbReference>
<organism evidence="5 6">
    <name type="scientific">Knoellia subterranea KCTC 19937</name>
    <dbReference type="NCBI Taxonomy" id="1385521"/>
    <lineage>
        <taxon>Bacteria</taxon>
        <taxon>Bacillati</taxon>
        <taxon>Actinomycetota</taxon>
        <taxon>Actinomycetes</taxon>
        <taxon>Micrococcales</taxon>
        <taxon>Intrasporangiaceae</taxon>
        <taxon>Knoellia</taxon>
    </lineage>
</organism>
<dbReference type="InterPro" id="IPR036388">
    <property type="entry name" value="WH-like_DNA-bd_sf"/>
</dbReference>
<sequence>MPAAAGEPAATSRLARASGWSQATVSYHLGILARSGLVEGRRRGRMVVYRRTVRGDSLIGG</sequence>
<dbReference type="AlphaFoldDB" id="A0A0A0JM63"/>
<evidence type="ECO:0000313" key="5">
    <source>
        <dbReference type="EMBL" id="KGN37844.1"/>
    </source>
</evidence>
<dbReference type="RefSeq" id="WP_035904260.1">
    <property type="nucleotide sequence ID" value="NZ_AVPK01000004.1"/>
</dbReference>
<dbReference type="PANTHER" id="PTHR33154:SF33">
    <property type="entry name" value="TRANSCRIPTIONAL REPRESSOR SDPR"/>
    <property type="match status" value="1"/>
</dbReference>
<dbReference type="InterPro" id="IPR036390">
    <property type="entry name" value="WH_DNA-bd_sf"/>
</dbReference>
<dbReference type="PRINTS" id="PR00778">
    <property type="entry name" value="HTHARSR"/>
</dbReference>
<dbReference type="PROSITE" id="PS50987">
    <property type="entry name" value="HTH_ARSR_2"/>
    <property type="match status" value="1"/>
</dbReference>
<keyword evidence="6" id="KW-1185">Reference proteome</keyword>
<evidence type="ECO:0000256" key="3">
    <source>
        <dbReference type="ARBA" id="ARBA00023163"/>
    </source>
</evidence>
<dbReference type="Pfam" id="PF12840">
    <property type="entry name" value="HTH_20"/>
    <property type="match status" value="1"/>
</dbReference>
<feature type="domain" description="HTH arsR-type" evidence="4">
    <location>
        <begin position="1"/>
        <end position="61"/>
    </location>
</feature>
<evidence type="ECO:0000259" key="4">
    <source>
        <dbReference type="PROSITE" id="PS50987"/>
    </source>
</evidence>
<keyword evidence="3" id="KW-0804">Transcription</keyword>
<dbReference type="eggNOG" id="COG0640">
    <property type="taxonomic scope" value="Bacteria"/>
</dbReference>
<reference evidence="5 6" key="1">
    <citation type="submission" date="2013-08" db="EMBL/GenBank/DDBJ databases">
        <title>The genome sequence of Knoellia subterranea.</title>
        <authorList>
            <person name="Zhu W."/>
            <person name="Wang G."/>
        </authorList>
    </citation>
    <scope>NUCLEOTIDE SEQUENCE [LARGE SCALE GENOMIC DNA]</scope>
    <source>
        <strain evidence="5 6">KCTC 19937</strain>
    </source>
</reference>
<dbReference type="PANTHER" id="PTHR33154">
    <property type="entry name" value="TRANSCRIPTIONAL REGULATOR, ARSR FAMILY"/>
    <property type="match status" value="1"/>
</dbReference>
<dbReference type="EMBL" id="AVPK01000004">
    <property type="protein sequence ID" value="KGN37844.1"/>
    <property type="molecule type" value="Genomic_DNA"/>
</dbReference>
<proteinExistence type="predicted"/>